<accession>A0A3B0XG38</accession>
<feature type="domain" description="AAA" evidence="1">
    <location>
        <begin position="3"/>
        <end position="151"/>
    </location>
</feature>
<dbReference type="Gene3D" id="3.40.50.300">
    <property type="entry name" value="P-loop containing nucleotide triphosphate hydrolases"/>
    <property type="match status" value="1"/>
</dbReference>
<dbReference type="InterPro" id="IPR050678">
    <property type="entry name" value="DNA_Partitioning_ATPase"/>
</dbReference>
<dbReference type="InterPro" id="IPR025669">
    <property type="entry name" value="AAA_dom"/>
</dbReference>
<protein>
    <recommendedName>
        <fullName evidence="1">AAA domain-containing protein</fullName>
    </recommendedName>
</protein>
<dbReference type="EMBL" id="UOFH01000245">
    <property type="protein sequence ID" value="VAW63233.1"/>
    <property type="molecule type" value="Genomic_DNA"/>
</dbReference>
<evidence type="ECO:0000313" key="2">
    <source>
        <dbReference type="EMBL" id="VAW63233.1"/>
    </source>
</evidence>
<dbReference type="PANTHER" id="PTHR13696:SF96">
    <property type="entry name" value="COBQ_COBB_MIND_PARA NUCLEOTIDE BINDING DOMAIN-CONTAINING PROTEIN"/>
    <property type="match status" value="1"/>
</dbReference>
<organism evidence="2">
    <name type="scientific">hydrothermal vent metagenome</name>
    <dbReference type="NCBI Taxonomy" id="652676"/>
    <lineage>
        <taxon>unclassified sequences</taxon>
        <taxon>metagenomes</taxon>
        <taxon>ecological metagenomes</taxon>
    </lineage>
</organism>
<gene>
    <name evidence="2" type="ORF">MNBD_GAMMA08-1560</name>
</gene>
<reference evidence="2" key="1">
    <citation type="submission" date="2018-06" db="EMBL/GenBank/DDBJ databases">
        <authorList>
            <person name="Zhirakovskaya E."/>
        </authorList>
    </citation>
    <scope>NUCLEOTIDE SEQUENCE</scope>
</reference>
<dbReference type="AlphaFoldDB" id="A0A3B0XG38"/>
<dbReference type="PANTHER" id="PTHR13696">
    <property type="entry name" value="P-LOOP CONTAINING NUCLEOSIDE TRIPHOSPHATE HYDROLASE"/>
    <property type="match status" value="1"/>
</dbReference>
<evidence type="ECO:0000259" key="1">
    <source>
        <dbReference type="Pfam" id="PF13614"/>
    </source>
</evidence>
<proteinExistence type="predicted"/>
<dbReference type="SUPFAM" id="SSF52540">
    <property type="entry name" value="P-loop containing nucleoside triphosphate hydrolases"/>
    <property type="match status" value="1"/>
</dbReference>
<dbReference type="CDD" id="cd02042">
    <property type="entry name" value="ParAB_family"/>
    <property type="match status" value="1"/>
</dbReference>
<name>A0A3B0XG38_9ZZZZ</name>
<dbReference type="InterPro" id="IPR027417">
    <property type="entry name" value="P-loop_NTPase"/>
</dbReference>
<sequence>MAKIYGVVSTKGGVCKTSLTANTGSILADMGKRVLLIDGDFQPTLSSYFKTAYQASYGLTRFIKSADPKDCISKTNINNLDIVISDDPNQKLVDWIKESANNIYYLAASIKKLNDQYDYILIDSQGARGILQQSIILASDSLISPIIPEVIELKEFVRGTIKMLEDMVPPPGITVPMPDIPPLYGLIYRQDRTANSIAIAEGIREKFYQDTQGEISILNTFVPHNVAYRKASGMKMPAHRFETYRPGPTASALETMTALIHELLPHLSDTKPSWIASNGKVIGADTNKQTGMVA</sequence>
<dbReference type="Pfam" id="PF13614">
    <property type="entry name" value="AAA_31"/>
    <property type="match status" value="1"/>
</dbReference>